<feature type="domain" description="Bacterial type II secretion system protein E" evidence="4">
    <location>
        <begin position="104"/>
        <end position="486"/>
    </location>
</feature>
<evidence type="ECO:0000313" key="6">
    <source>
        <dbReference type="Proteomes" id="UP001209713"/>
    </source>
</evidence>
<comment type="similarity">
    <text evidence="1">Belongs to the GSP E family.</text>
</comment>
<keyword evidence="2" id="KW-0547">Nucleotide-binding</keyword>
<dbReference type="InterPro" id="IPR001482">
    <property type="entry name" value="T2SS/T4SS_dom"/>
</dbReference>
<gene>
    <name evidence="5" type="ORF">OFY17_01025</name>
</gene>
<dbReference type="PANTHER" id="PTHR30258">
    <property type="entry name" value="TYPE II SECRETION SYSTEM PROTEIN GSPE-RELATED"/>
    <property type="match status" value="1"/>
</dbReference>
<dbReference type="SUPFAM" id="SSF160246">
    <property type="entry name" value="EspE N-terminal domain-like"/>
    <property type="match status" value="1"/>
</dbReference>
<keyword evidence="3" id="KW-0067">ATP-binding</keyword>
<protein>
    <submittedName>
        <fullName evidence="5">GspE/PulE family protein</fullName>
    </submittedName>
</protein>
<evidence type="ECO:0000256" key="2">
    <source>
        <dbReference type="ARBA" id="ARBA00022741"/>
    </source>
</evidence>
<accession>A0ABT2YNI7</accession>
<dbReference type="Pfam" id="PF00437">
    <property type="entry name" value="T2SSE"/>
    <property type="match status" value="1"/>
</dbReference>
<reference evidence="5 6" key="1">
    <citation type="submission" date="2022-10" db="EMBL/GenBank/DDBJ databases">
        <title>Marinomonas transparenta sp. nov. and Marinomonas sargassi sp. nov., isolated from marine alga (Sargassum natans (L.) Gaillon).</title>
        <authorList>
            <person name="Wang Y."/>
        </authorList>
    </citation>
    <scope>NUCLEOTIDE SEQUENCE [LARGE SCALE GENOMIC DNA]</scope>
    <source>
        <strain evidence="5 6">C2222</strain>
    </source>
</reference>
<dbReference type="EMBL" id="JAOVZB010000001">
    <property type="protein sequence ID" value="MCV2401453.1"/>
    <property type="molecule type" value="Genomic_DNA"/>
</dbReference>
<proteinExistence type="inferred from homology"/>
<dbReference type="Gene3D" id="3.40.50.300">
    <property type="entry name" value="P-loop containing nucleotide triphosphate hydrolases"/>
    <property type="match status" value="1"/>
</dbReference>
<keyword evidence="6" id="KW-1185">Reference proteome</keyword>
<evidence type="ECO:0000259" key="4">
    <source>
        <dbReference type="Pfam" id="PF00437"/>
    </source>
</evidence>
<dbReference type="PANTHER" id="PTHR30258:SF2">
    <property type="entry name" value="COMG OPERON PROTEIN 1"/>
    <property type="match status" value="1"/>
</dbReference>
<dbReference type="InterPro" id="IPR027417">
    <property type="entry name" value="P-loop_NTPase"/>
</dbReference>
<dbReference type="Gene3D" id="3.30.300.160">
    <property type="entry name" value="Type II secretion system, protein E, N-terminal domain"/>
    <property type="match status" value="1"/>
</dbReference>
<dbReference type="CDD" id="cd01129">
    <property type="entry name" value="PulE-GspE-like"/>
    <property type="match status" value="1"/>
</dbReference>
<name>A0ABT2YNI7_9GAMM</name>
<sequence length="496" mass="54938">MANPIDLISRTFVEKNDVLIANKDGKLQIIASPDAKMAAVAELIRVHGNKLDIQFLSKNEFETHKANHYHEKGESTLTKGLEADIDLNDAANEFNERAEISYSEENSEIIVFVNAIFSQAVKKQANDIALESTADKLVIRFVIDGRYKDITSVPIGVAQAIIARIKIMAKLDTFVKKMPQDGAVTMSFLGRPFDTRISTLPSIFGERVSIRLLPADDMQKDIEDLGLSDSERKKFEYLMTRPKGVVLLAGPTGSGKTTSMYAGIKMLNTPDKSIITIENPVEYRMKGTGIVQTQVSPEAGYTFAKALRSVVRQYPNVILLGEIRDNETADFALQSSTTGHLTLSSIHTNSAVGTISRLVKMQVERHYISSSLQGVISQRLIRLLCPHCKEEHKVTPDLAKKFEGLLDEGAHHYTHKGCLECEFEGYKGRVAIYEFLIMNNEIRALINANVNELDIEKAAIAKGESLIEKGFIKVGHGVTSIDEILRVVDVSEAMVN</sequence>
<comment type="caution">
    <text evidence="5">The sequence shown here is derived from an EMBL/GenBank/DDBJ whole genome shotgun (WGS) entry which is preliminary data.</text>
</comment>
<evidence type="ECO:0000256" key="1">
    <source>
        <dbReference type="ARBA" id="ARBA00006611"/>
    </source>
</evidence>
<evidence type="ECO:0000256" key="3">
    <source>
        <dbReference type="ARBA" id="ARBA00022840"/>
    </source>
</evidence>
<dbReference type="SUPFAM" id="SSF52540">
    <property type="entry name" value="P-loop containing nucleoside triphosphate hydrolases"/>
    <property type="match status" value="1"/>
</dbReference>
<dbReference type="Gene3D" id="3.30.450.90">
    <property type="match status" value="1"/>
</dbReference>
<dbReference type="RefSeq" id="WP_263528829.1">
    <property type="nucleotide sequence ID" value="NZ_JAOVZB010000001.1"/>
</dbReference>
<dbReference type="InterPro" id="IPR037257">
    <property type="entry name" value="T2SS_E_N_sf"/>
</dbReference>
<evidence type="ECO:0000313" key="5">
    <source>
        <dbReference type="EMBL" id="MCV2401453.1"/>
    </source>
</evidence>
<organism evidence="5 6">
    <name type="scientific">Marinomonas sargassi</name>
    <dbReference type="NCBI Taxonomy" id="2984494"/>
    <lineage>
        <taxon>Bacteria</taxon>
        <taxon>Pseudomonadati</taxon>
        <taxon>Pseudomonadota</taxon>
        <taxon>Gammaproteobacteria</taxon>
        <taxon>Oceanospirillales</taxon>
        <taxon>Oceanospirillaceae</taxon>
        <taxon>Marinomonas</taxon>
    </lineage>
</organism>
<dbReference type="Proteomes" id="UP001209713">
    <property type="component" value="Unassembled WGS sequence"/>
</dbReference>